<dbReference type="WBParaSite" id="RSKR_0000114300.1">
    <property type="protein sequence ID" value="RSKR_0000114300.1"/>
    <property type="gene ID" value="RSKR_0000114300"/>
</dbReference>
<dbReference type="Proteomes" id="UP000095286">
    <property type="component" value="Unplaced"/>
</dbReference>
<evidence type="ECO:0000313" key="2">
    <source>
        <dbReference type="WBParaSite" id="RSKR_0000114300.1"/>
    </source>
</evidence>
<organism evidence="1 2">
    <name type="scientific">Rhabditophanes sp. KR3021</name>
    <dbReference type="NCBI Taxonomy" id="114890"/>
    <lineage>
        <taxon>Eukaryota</taxon>
        <taxon>Metazoa</taxon>
        <taxon>Ecdysozoa</taxon>
        <taxon>Nematoda</taxon>
        <taxon>Chromadorea</taxon>
        <taxon>Rhabditida</taxon>
        <taxon>Tylenchina</taxon>
        <taxon>Panagrolaimomorpha</taxon>
        <taxon>Strongyloidoidea</taxon>
        <taxon>Alloionematidae</taxon>
        <taxon>Rhabditophanes</taxon>
    </lineage>
</organism>
<accession>A0AC35TIY0</accession>
<protein>
    <submittedName>
        <fullName evidence="2">U3 small nucleolar ribonucleoprotein protein MPP10</fullName>
    </submittedName>
</protein>
<proteinExistence type="predicted"/>
<evidence type="ECO:0000313" key="1">
    <source>
        <dbReference type="Proteomes" id="UP000095286"/>
    </source>
</evidence>
<sequence>MKPVRSSKKKSAVDDKFFNLTEMNDYLDKIESEEQEEGFFDDVDVEDDANADYCYKDFFEVSKGSAGKSKQIFEDDEEDSEDELQDDEEEAEEFDDGDDVMAESDEELGEIVDEKSILLSAGTVEEKSAFEKRQESLKRQIGKLEEQNLAPRNWELAGEITADSREKDSMLATHAAFDYVSKQTPVITPDHTDRVEALIMQRIKDKAFDDPVRKVKKDETIQVYREQAIEEIQRKSLVEVYEDQFKKARGDKDDNSEADLATKQLEKDMNELFADLDGLYHFDFTPTEIVADLQIIGNMPAMRREEVGPLAGVSGDIDAIAPEEAAIKLKGELMASNERSETDKLRERRKKKMKQRDMAASGILKTKPKEAVVRGKKRAIGGEHESESKKLKGSKFFESLQEATQKEIQNKR</sequence>
<name>A0AC35TIY0_9BILA</name>
<reference evidence="2" key="1">
    <citation type="submission" date="2016-11" db="UniProtKB">
        <authorList>
            <consortium name="WormBaseParasite"/>
        </authorList>
    </citation>
    <scope>IDENTIFICATION</scope>
    <source>
        <strain evidence="2">KR3021</strain>
    </source>
</reference>